<gene>
    <name evidence="4" type="ORF">TM35_000043880</name>
</gene>
<keyword evidence="1" id="KW-0677">Repeat</keyword>
<organism evidence="4 5">
    <name type="scientific">Trypanosoma theileri</name>
    <dbReference type="NCBI Taxonomy" id="67003"/>
    <lineage>
        <taxon>Eukaryota</taxon>
        <taxon>Discoba</taxon>
        <taxon>Euglenozoa</taxon>
        <taxon>Kinetoplastea</taxon>
        <taxon>Metakinetoplastina</taxon>
        <taxon>Trypanosomatida</taxon>
        <taxon>Trypanosomatidae</taxon>
        <taxon>Trypanosoma</taxon>
    </lineage>
</organism>
<dbReference type="InterPro" id="IPR002885">
    <property type="entry name" value="PPR_rpt"/>
</dbReference>
<accession>A0A1X0P5E9</accession>
<keyword evidence="5" id="KW-1185">Reference proteome</keyword>
<protein>
    <recommendedName>
        <fullName evidence="6">Pentacotripeptide-repeat region of PRORP domain-containing protein</fullName>
    </recommendedName>
</protein>
<evidence type="ECO:0000256" key="3">
    <source>
        <dbReference type="SAM" id="MobiDB-lite"/>
    </source>
</evidence>
<feature type="repeat" description="PPR" evidence="2">
    <location>
        <begin position="767"/>
        <end position="801"/>
    </location>
</feature>
<dbReference type="GeneID" id="39982362"/>
<evidence type="ECO:0000256" key="1">
    <source>
        <dbReference type="ARBA" id="ARBA00022737"/>
    </source>
</evidence>
<dbReference type="VEuPathDB" id="TriTrypDB:TM35_000043880"/>
<sequence length="1066" mass="121726">MMNTQKLLSRCGVHLLRPLIITTKATGTTTRTVALNVQRRNAVSTRCLLHGQRGGHYRPFTAEDEAQLVAVLTTKPRHVARHVRQSMLRSRRKITQFRNSVTFLMITLQSKLQKGEIAPEDASALTESLMKECVELRQGDMAHLLFRASIRFRKYGMKMGFQLFKHLFDSYRSDNAKDLMKNMADELRSEDSLKMLAVLAYQFSGQFSLAHDLLQEIPKEELTTADYSALIEVYGMTSKYNEIFALVERLVSEYKISRDRIDLNAIFSSGIVGIRGEPEMMEQVKEMALEYKVILSEQAIGAIMRARLNGVRSVADVYDVEATLQKELKLSDLGMAAETALISKCSEILARSQKSGDEVMLQKLQHLETIVEECVENDTVEDLDTLYLISLIKGYGVLGRFEDMKRCFNRLKDSGSIHDHRLYDEMLRWYSHSYNLKEVIALKEEMQEKQVFHTAQTYQHVFRVLDKYYPRMVEKYMNEMRGKGIQIESFMYPTLLRVFGELQDFTMVEQLYREMKNKSASGNNVVFSPAAVVQLLKSFQHDTNRCEAIIRDAENHGLLANESVQAEIVQYFSMNDRYEDLNALVSRIPYKSPNIYRVLLRDAAKRRDRRAFDALLKDMHENRVKIDERIFSVVVTALGHFNDLDAVKRYFQKARMSDTVRTPLFFATAAASFARLGDAQAIDECWKDLLESKLTITMPVYNKFLDLYMANNNVDMVQQILNTMMKLVPPNPVTATTVVDMLGKMGRLGEMESVLEEMSRSTNALPTQVTYHQAMNAYAKNGDLVKMEAMRNKMKEEGFHENHVTFNILMEGYGRAKRYEHIKELIEERKSKQIAMEEFGYVGLLNIFARAHMVEETAKLVEEMLTSGVPFTSRMLATVATSFSYIGDLPKMEHYMALLLAHPDCRQRDVESVYLIYARMRDTIKLQELLDTEKLPKTQFIYNVCVGAFARAGEHTKVATLLTQMEEKGFSLSRNTSVTLSSLLLKAGKLELAQTVLKWKGCEPSNSNSNHTNTSHHEEDMLEEELDHTTADDVTTTNTTNTIPSSEKNKHESSSEAAAAGSNTAI</sequence>
<dbReference type="PROSITE" id="PS51375">
    <property type="entry name" value="PPR"/>
    <property type="match status" value="3"/>
</dbReference>
<evidence type="ECO:0000313" key="4">
    <source>
        <dbReference type="EMBL" id="ORC92174.1"/>
    </source>
</evidence>
<feature type="compositionally biased region" description="Low complexity" evidence="3">
    <location>
        <begin position="1055"/>
        <end position="1066"/>
    </location>
</feature>
<evidence type="ECO:0008006" key="6">
    <source>
        <dbReference type="Google" id="ProtNLM"/>
    </source>
</evidence>
<evidence type="ECO:0000313" key="5">
    <source>
        <dbReference type="Proteomes" id="UP000192257"/>
    </source>
</evidence>
<dbReference type="OrthoDB" id="185373at2759"/>
<dbReference type="Pfam" id="PF13041">
    <property type="entry name" value="PPR_2"/>
    <property type="match status" value="1"/>
</dbReference>
<dbReference type="EMBL" id="NBCO01000004">
    <property type="protein sequence ID" value="ORC92174.1"/>
    <property type="molecule type" value="Genomic_DNA"/>
</dbReference>
<evidence type="ECO:0000256" key="2">
    <source>
        <dbReference type="PROSITE-ProRule" id="PRU00708"/>
    </source>
</evidence>
<dbReference type="NCBIfam" id="TIGR00756">
    <property type="entry name" value="PPR"/>
    <property type="match status" value="3"/>
</dbReference>
<dbReference type="Proteomes" id="UP000192257">
    <property type="component" value="Unassembled WGS sequence"/>
</dbReference>
<dbReference type="Gene3D" id="1.25.40.10">
    <property type="entry name" value="Tetratricopeptide repeat domain"/>
    <property type="match status" value="4"/>
</dbReference>
<dbReference type="AlphaFoldDB" id="A0A1X0P5E9"/>
<dbReference type="PANTHER" id="PTHR47936:SF1">
    <property type="entry name" value="PENTATRICOPEPTIDE REPEAT-CONTAINING PROTEIN GUN1, CHLOROPLASTIC"/>
    <property type="match status" value="1"/>
</dbReference>
<name>A0A1X0P5E9_9TRYP</name>
<reference evidence="4 5" key="1">
    <citation type="submission" date="2017-03" db="EMBL/GenBank/DDBJ databases">
        <title>An alternative strategy for trypanosome survival in the mammalian bloodstream revealed through genome and transcriptome analysis of the ubiquitous bovine parasite Trypanosoma (Megatrypanum) theileri.</title>
        <authorList>
            <person name="Kelly S."/>
            <person name="Ivens A."/>
            <person name="Mott A."/>
            <person name="O'Neill E."/>
            <person name="Emms D."/>
            <person name="Macleod O."/>
            <person name="Voorheis P."/>
            <person name="Matthews J."/>
            <person name="Matthews K."/>
            <person name="Carrington M."/>
        </authorList>
    </citation>
    <scope>NUCLEOTIDE SEQUENCE [LARGE SCALE GENOMIC DNA]</scope>
    <source>
        <strain evidence="4">Edinburgh</strain>
    </source>
</reference>
<feature type="repeat" description="PPR" evidence="2">
    <location>
        <begin position="938"/>
        <end position="972"/>
    </location>
</feature>
<proteinExistence type="predicted"/>
<feature type="compositionally biased region" description="Low complexity" evidence="3">
    <location>
        <begin position="1032"/>
        <end position="1046"/>
    </location>
</feature>
<feature type="region of interest" description="Disordered" evidence="3">
    <location>
        <begin position="1001"/>
        <end position="1066"/>
    </location>
</feature>
<dbReference type="STRING" id="67003.A0A1X0P5E9"/>
<comment type="caution">
    <text evidence="4">The sequence shown here is derived from an EMBL/GenBank/DDBJ whole genome shotgun (WGS) entry which is preliminary data.</text>
</comment>
<dbReference type="RefSeq" id="XP_028886240.1">
    <property type="nucleotide sequence ID" value="XM_029022582.1"/>
</dbReference>
<dbReference type="SUPFAM" id="SSF48452">
    <property type="entry name" value="TPR-like"/>
    <property type="match status" value="1"/>
</dbReference>
<dbReference type="Pfam" id="PF01535">
    <property type="entry name" value="PPR"/>
    <property type="match status" value="3"/>
</dbReference>
<dbReference type="PANTHER" id="PTHR47936">
    <property type="entry name" value="PPR_LONG DOMAIN-CONTAINING PROTEIN"/>
    <property type="match status" value="1"/>
</dbReference>
<dbReference type="InterPro" id="IPR011990">
    <property type="entry name" value="TPR-like_helical_dom_sf"/>
</dbReference>
<feature type="repeat" description="PPR" evidence="2">
    <location>
        <begin position="802"/>
        <end position="836"/>
    </location>
</feature>